<name>A0ABV3SDG0_9HYPH</name>
<gene>
    <name evidence="1" type="ORF">ABGN05_03510</name>
</gene>
<accession>A0ABV3SDG0</accession>
<organism evidence="1 2">
    <name type="scientific">Aquibium pacificus</name>
    <dbReference type="NCBI Taxonomy" id="3153579"/>
    <lineage>
        <taxon>Bacteria</taxon>
        <taxon>Pseudomonadati</taxon>
        <taxon>Pseudomonadota</taxon>
        <taxon>Alphaproteobacteria</taxon>
        <taxon>Hyphomicrobiales</taxon>
        <taxon>Phyllobacteriaceae</taxon>
        <taxon>Aquibium</taxon>
    </lineage>
</organism>
<evidence type="ECO:0000313" key="1">
    <source>
        <dbReference type="EMBL" id="MEX0404726.1"/>
    </source>
</evidence>
<proteinExistence type="predicted"/>
<sequence length="56" mass="5817">MPIPITPADLISLPEPQLLIDADRLTEPGVDAVYLEGGFAAWEEGGNSVVAIGAEP</sequence>
<protein>
    <submittedName>
        <fullName evidence="1">Uncharacterized protein</fullName>
    </submittedName>
</protein>
<dbReference type="Proteomes" id="UP001556692">
    <property type="component" value="Unassembled WGS sequence"/>
</dbReference>
<reference evidence="1 2" key="1">
    <citation type="submission" date="2024-05" db="EMBL/GenBank/DDBJ databases">
        <authorList>
            <person name="Jiang F."/>
        </authorList>
    </citation>
    <scope>NUCLEOTIDE SEQUENCE [LARGE SCALE GENOMIC DNA]</scope>
    <source>
        <strain evidence="1 2">LZ166</strain>
    </source>
</reference>
<comment type="caution">
    <text evidence="1">The sequence shown here is derived from an EMBL/GenBank/DDBJ whole genome shotgun (WGS) entry which is preliminary data.</text>
</comment>
<keyword evidence="2" id="KW-1185">Reference proteome</keyword>
<dbReference type="RefSeq" id="WP_367952600.1">
    <property type="nucleotide sequence ID" value="NZ_JBDPGJ010000001.1"/>
</dbReference>
<evidence type="ECO:0000313" key="2">
    <source>
        <dbReference type="Proteomes" id="UP001556692"/>
    </source>
</evidence>
<dbReference type="EMBL" id="JBDPGJ010000001">
    <property type="protein sequence ID" value="MEX0404726.1"/>
    <property type="molecule type" value="Genomic_DNA"/>
</dbReference>